<protein>
    <submittedName>
        <fullName evidence="3">Transporter</fullName>
    </submittedName>
</protein>
<dbReference type="InterPro" id="IPR057446">
    <property type="entry name" value="PH_bac"/>
</dbReference>
<comment type="caution">
    <text evidence="3">The sequence shown here is derived from an EMBL/GenBank/DDBJ whole genome shotgun (WGS) entry which is preliminary data.</text>
</comment>
<evidence type="ECO:0000313" key="4">
    <source>
        <dbReference type="Proteomes" id="UP000733379"/>
    </source>
</evidence>
<feature type="region of interest" description="Disordered" evidence="1">
    <location>
        <begin position="158"/>
        <end position="185"/>
    </location>
</feature>
<evidence type="ECO:0000256" key="1">
    <source>
        <dbReference type="SAM" id="MobiDB-lite"/>
    </source>
</evidence>
<feature type="domain" description="PH" evidence="2">
    <location>
        <begin position="36"/>
        <end position="158"/>
    </location>
</feature>
<dbReference type="RefSeq" id="WP_215920989.1">
    <property type="nucleotide sequence ID" value="NZ_JAHKNI010000009.1"/>
</dbReference>
<dbReference type="EMBL" id="JAHKNI010000009">
    <property type="protein sequence ID" value="MBU3065156.1"/>
    <property type="molecule type" value="Genomic_DNA"/>
</dbReference>
<proteinExistence type="predicted"/>
<sequence>MERTLQVLLLLALFCLCLWLMYRAWQKKARKQADAIGELPVVPAELGAQLLEPATGLYTGTTMAPSWQNRVAVGDLGFRATAELTRFEHGILLERSGAAVIWIPQESITAVRTERGHAGKVMTQDGVLVIRWKLPTGTEVDTGFRGDDKTVYPAWTAAPTGATTTEPVGADTHEPTGTETGDETA</sequence>
<keyword evidence="4" id="KW-1185">Reference proteome</keyword>
<gene>
    <name evidence="3" type="ORF">KO481_26955</name>
</gene>
<dbReference type="Pfam" id="PF25362">
    <property type="entry name" value="bPH_11"/>
    <property type="match status" value="1"/>
</dbReference>
<name>A0ABS6B6X5_9NOCA</name>
<reference evidence="3 4" key="1">
    <citation type="submission" date="2021-06" db="EMBL/GenBank/DDBJ databases">
        <title>Actinomycetes sequencing.</title>
        <authorList>
            <person name="Shan Q."/>
        </authorList>
    </citation>
    <scope>NUCLEOTIDE SEQUENCE [LARGE SCALE GENOMIC DNA]</scope>
    <source>
        <strain evidence="3 4">NEAU-G5</strain>
    </source>
</reference>
<evidence type="ECO:0000313" key="3">
    <source>
        <dbReference type="EMBL" id="MBU3065156.1"/>
    </source>
</evidence>
<evidence type="ECO:0000259" key="2">
    <source>
        <dbReference type="Pfam" id="PF25362"/>
    </source>
</evidence>
<accession>A0ABS6B6X5</accession>
<feature type="compositionally biased region" description="Low complexity" evidence="1">
    <location>
        <begin position="158"/>
        <end position="170"/>
    </location>
</feature>
<organism evidence="3 4">
    <name type="scientific">Nocardia albiluteola</name>
    <dbReference type="NCBI Taxonomy" id="2842303"/>
    <lineage>
        <taxon>Bacteria</taxon>
        <taxon>Bacillati</taxon>
        <taxon>Actinomycetota</taxon>
        <taxon>Actinomycetes</taxon>
        <taxon>Mycobacteriales</taxon>
        <taxon>Nocardiaceae</taxon>
        <taxon>Nocardia</taxon>
    </lineage>
</organism>
<dbReference type="Proteomes" id="UP000733379">
    <property type="component" value="Unassembled WGS sequence"/>
</dbReference>